<dbReference type="SMART" id="SM00850">
    <property type="entry name" value="LytTR"/>
    <property type="match status" value="1"/>
</dbReference>
<dbReference type="PROSITE" id="PS50930">
    <property type="entry name" value="HTH_LYTTR"/>
    <property type="match status" value="1"/>
</dbReference>
<keyword evidence="3" id="KW-0067">ATP-binding</keyword>
<dbReference type="Pfam" id="PF04397">
    <property type="entry name" value="LytTR"/>
    <property type="match status" value="1"/>
</dbReference>
<comment type="caution">
    <text evidence="3">The sequence shown here is derived from an EMBL/GenBank/DDBJ whole genome shotgun (WGS) entry which is preliminary data.</text>
</comment>
<dbReference type="Pfam" id="PF00005">
    <property type="entry name" value="ABC_tran"/>
    <property type="match status" value="1"/>
</dbReference>
<proteinExistence type="predicted"/>
<reference evidence="3 4" key="1">
    <citation type="submission" date="2019-07" db="EMBL/GenBank/DDBJ databases">
        <authorList>
            <person name="Kim J."/>
        </authorList>
    </citation>
    <scope>NUCLEOTIDE SEQUENCE [LARGE SCALE GENOMIC DNA]</scope>
    <source>
        <strain evidence="3 4">N4</strain>
    </source>
</reference>
<gene>
    <name evidence="3" type="ORF">FPZ44_17630</name>
</gene>
<dbReference type="SUPFAM" id="SSF52540">
    <property type="entry name" value="P-loop containing nucleoside triphosphate hydrolases"/>
    <property type="match status" value="1"/>
</dbReference>
<dbReference type="Gene3D" id="3.40.50.300">
    <property type="entry name" value="P-loop containing nucleotide triphosphate hydrolases"/>
    <property type="match status" value="1"/>
</dbReference>
<feature type="domain" description="ABC transporter" evidence="1">
    <location>
        <begin position="22"/>
        <end position="247"/>
    </location>
</feature>
<keyword evidence="3" id="KW-0547">Nucleotide-binding</keyword>
<dbReference type="Gene3D" id="2.40.50.1020">
    <property type="entry name" value="LytTr DNA-binding domain"/>
    <property type="match status" value="1"/>
</dbReference>
<dbReference type="PANTHER" id="PTHR43038">
    <property type="entry name" value="ATP-BINDING CASSETTE, SUB-FAMILY H, MEMBER 1"/>
    <property type="match status" value="1"/>
</dbReference>
<sequence length="426" mass="47640">MAATTGTTGTSNTLDATTDPCLIVRDLHVTRGNSTLLGKLSFELLPGQCLAIQSNHITGQLLIDVMLGLQEPSAGQALLHGQPLRKNGELLPSISCVRQQSAVYERLHAREALTFFMQLYGKKDKARVQSLLQLVGLKEKQHIALGKLTPSEQRRFHLARAAAQRPDLILIEDPEFQLDMEGSYLLRQWIQAVTEEGTTVLLTVPALEDALTLTPNVIRWTRTGFKSVIIEEDEESNVIDNKTDLSVADNMADTTIVENAEHATSHVTVYGDERAHTETKVANAASLQENSVQPEDVVTNDSEPETAASTIITPFKLDKIPARIQDKIILIDPVDINYVESQDGMSHLHVQSDVYPSSMTLQQLEEKLRVYGFFRCHRSYIVNIQRIREVIIWSRNSYSLILDDDKKSKVPLSKNKYEEMKNVMGL</sequence>
<evidence type="ECO:0000313" key="4">
    <source>
        <dbReference type="Proteomes" id="UP000318102"/>
    </source>
</evidence>
<keyword evidence="4" id="KW-1185">Reference proteome</keyword>
<organism evidence="3 4">
    <name type="scientific">Paenibacillus agilis</name>
    <dbReference type="NCBI Taxonomy" id="3020863"/>
    <lineage>
        <taxon>Bacteria</taxon>
        <taxon>Bacillati</taxon>
        <taxon>Bacillota</taxon>
        <taxon>Bacilli</taxon>
        <taxon>Bacillales</taxon>
        <taxon>Paenibacillaceae</taxon>
        <taxon>Paenibacillus</taxon>
    </lineage>
</organism>
<dbReference type="GO" id="GO:0016887">
    <property type="term" value="F:ATP hydrolysis activity"/>
    <property type="evidence" value="ECO:0007669"/>
    <property type="project" value="InterPro"/>
</dbReference>
<dbReference type="OrthoDB" id="9809318at2"/>
<protein>
    <submittedName>
        <fullName evidence="3">ATP-binding cassette domain-containing protein</fullName>
    </submittedName>
</protein>
<dbReference type="Proteomes" id="UP000318102">
    <property type="component" value="Unassembled WGS sequence"/>
</dbReference>
<dbReference type="InterPro" id="IPR003439">
    <property type="entry name" value="ABC_transporter-like_ATP-bd"/>
</dbReference>
<dbReference type="InterPro" id="IPR007492">
    <property type="entry name" value="LytTR_DNA-bd_dom"/>
</dbReference>
<evidence type="ECO:0000259" key="1">
    <source>
        <dbReference type="PROSITE" id="PS50893"/>
    </source>
</evidence>
<dbReference type="GO" id="GO:0003677">
    <property type="term" value="F:DNA binding"/>
    <property type="evidence" value="ECO:0007669"/>
    <property type="project" value="InterPro"/>
</dbReference>
<evidence type="ECO:0000313" key="3">
    <source>
        <dbReference type="EMBL" id="TVX89849.1"/>
    </source>
</evidence>
<dbReference type="PANTHER" id="PTHR43038:SF3">
    <property type="entry name" value="ABC TRANSPORTER G FAMILY MEMBER 20 ISOFORM X1"/>
    <property type="match status" value="1"/>
</dbReference>
<feature type="domain" description="HTH LytTR-type" evidence="2">
    <location>
        <begin position="320"/>
        <end position="426"/>
    </location>
</feature>
<dbReference type="AlphaFoldDB" id="A0A559IQD0"/>
<dbReference type="EMBL" id="VNJK01000002">
    <property type="protein sequence ID" value="TVX89849.1"/>
    <property type="molecule type" value="Genomic_DNA"/>
</dbReference>
<dbReference type="PROSITE" id="PS50893">
    <property type="entry name" value="ABC_TRANSPORTER_2"/>
    <property type="match status" value="1"/>
</dbReference>
<dbReference type="InterPro" id="IPR027417">
    <property type="entry name" value="P-loop_NTPase"/>
</dbReference>
<name>A0A559IQD0_9BACL</name>
<accession>A0A559IQD0</accession>
<dbReference type="GO" id="GO:0005524">
    <property type="term" value="F:ATP binding"/>
    <property type="evidence" value="ECO:0007669"/>
    <property type="project" value="UniProtKB-KW"/>
</dbReference>
<evidence type="ECO:0000259" key="2">
    <source>
        <dbReference type="PROSITE" id="PS50930"/>
    </source>
</evidence>